<keyword evidence="6" id="KW-0865">Zymogen</keyword>
<dbReference type="OMA" id="CESIPRT"/>
<dbReference type="InterPro" id="IPR034164">
    <property type="entry name" value="Pepsin-like_dom"/>
</dbReference>
<dbReference type="SUPFAM" id="SSF50630">
    <property type="entry name" value="Acid proteases"/>
    <property type="match status" value="1"/>
</dbReference>
<dbReference type="GO" id="GO:0004190">
    <property type="term" value="F:aspartic-type endopeptidase activity"/>
    <property type="evidence" value="ECO:0007669"/>
    <property type="project" value="UniProtKB-KW"/>
</dbReference>
<dbReference type="OrthoDB" id="771136at2759"/>
<dbReference type="Pfam" id="PF00026">
    <property type="entry name" value="Asp"/>
    <property type="match status" value="1"/>
</dbReference>
<feature type="chain" id="PRO_5010907112" description="Peptidase A1 domain-containing protein" evidence="7">
    <location>
        <begin position="23"/>
        <end position="446"/>
    </location>
</feature>
<dbReference type="GO" id="GO:0009277">
    <property type="term" value="C:fungal-type cell wall"/>
    <property type="evidence" value="ECO:0007669"/>
    <property type="project" value="TreeGrafter"/>
</dbReference>
<reference evidence="10" key="5">
    <citation type="submission" date="2015-06" db="UniProtKB">
        <authorList>
            <consortium name="EnsemblFungi"/>
        </authorList>
    </citation>
    <scope>IDENTIFICATION</scope>
    <source>
        <strain evidence="10">ATCC 64411</strain>
    </source>
</reference>
<keyword evidence="5" id="KW-0378">Hydrolase</keyword>
<dbReference type="InterPro" id="IPR001461">
    <property type="entry name" value="Aspartic_peptidase_A1"/>
</dbReference>
<gene>
    <name evidence="9" type="ORF">MAPG_06001</name>
</gene>
<comment type="similarity">
    <text evidence="1">Belongs to the peptidase A1 family.</text>
</comment>
<sequence>MKPTAQSSLGAAVLAAARLAVAAQAEAGAAVPTVHMPVHMKYGDNNKFATSLVLPYSDETIEVCYDLGSPDFWIFAPNATQNWGCRYLGCQGPCNASVPESGSYDPSRSKTATPVEPWKANYAYGGGLAKQYLSDKIVNDTFTFTNPNGFSTKVSDVRVALVDYLQQRTQIPEQNTCAEKPLYDFSIMGMAPYFSSPDPKVQNTTGPSFRQNLLEQGRISAPVQSLWMEKAPSDVRGTFTGAGLLGGIDTSKYTGPLVRIPRLKDLGYSLSEYYTHAANLSFNGVTPIPVDTTSPGTPKACLIDSGAVGDSHNPVNDEAYFNVTGLRLNPKHPTPYSGNYLSWPGRCDDIPADRFFEYSMAGVRQGERAVVKVPFRNYARFQEPVDEAMGWCTMAISLRGCNLNSPFLTAAFFAADDENGEIAIAQGGVAEQGSGVDASKVVLRIP</sequence>
<dbReference type="Proteomes" id="UP000011715">
    <property type="component" value="Unassembled WGS sequence"/>
</dbReference>
<keyword evidence="2" id="KW-0645">Protease</keyword>
<organism evidence="10 11">
    <name type="scientific">Magnaporthiopsis poae (strain ATCC 64411 / 73-15)</name>
    <name type="common">Kentucky bluegrass fungus</name>
    <name type="synonym">Magnaporthe poae</name>
    <dbReference type="NCBI Taxonomy" id="644358"/>
    <lineage>
        <taxon>Eukaryota</taxon>
        <taxon>Fungi</taxon>
        <taxon>Dikarya</taxon>
        <taxon>Ascomycota</taxon>
        <taxon>Pezizomycotina</taxon>
        <taxon>Sordariomycetes</taxon>
        <taxon>Sordariomycetidae</taxon>
        <taxon>Magnaporthales</taxon>
        <taxon>Magnaporthaceae</taxon>
        <taxon>Magnaporthiopsis</taxon>
    </lineage>
</organism>
<dbReference type="STRING" id="644358.A0A0C4E0W3"/>
<dbReference type="PANTHER" id="PTHR47965:SF12">
    <property type="entry name" value="ASPARTIC PROTEINASE 3-RELATED"/>
    <property type="match status" value="1"/>
</dbReference>
<dbReference type="InterPro" id="IPR033121">
    <property type="entry name" value="PEPTIDASE_A1"/>
</dbReference>
<evidence type="ECO:0000256" key="4">
    <source>
        <dbReference type="ARBA" id="ARBA00022750"/>
    </source>
</evidence>
<dbReference type="AlphaFoldDB" id="A0A0C4E0W3"/>
<dbReference type="PROSITE" id="PS51767">
    <property type="entry name" value="PEPTIDASE_A1"/>
    <property type="match status" value="1"/>
</dbReference>
<evidence type="ECO:0000256" key="5">
    <source>
        <dbReference type="ARBA" id="ARBA00022801"/>
    </source>
</evidence>
<feature type="signal peptide" evidence="7">
    <location>
        <begin position="1"/>
        <end position="22"/>
    </location>
</feature>
<dbReference type="EMBL" id="ADBL01001437">
    <property type="status" value="NOT_ANNOTATED_CDS"/>
    <property type="molecule type" value="Genomic_DNA"/>
</dbReference>
<feature type="domain" description="Peptidase A1" evidence="8">
    <location>
        <begin position="48"/>
        <end position="425"/>
    </location>
</feature>
<dbReference type="eggNOG" id="ENOG502SM62">
    <property type="taxonomic scope" value="Eukaryota"/>
</dbReference>
<dbReference type="PANTHER" id="PTHR47965">
    <property type="entry name" value="ASPARTYL PROTEASE-RELATED"/>
    <property type="match status" value="1"/>
</dbReference>
<dbReference type="GO" id="GO:0031505">
    <property type="term" value="P:fungal-type cell wall organization"/>
    <property type="evidence" value="ECO:0007669"/>
    <property type="project" value="TreeGrafter"/>
</dbReference>
<dbReference type="InterPro" id="IPR021109">
    <property type="entry name" value="Peptidase_aspartic_dom_sf"/>
</dbReference>
<reference evidence="10" key="4">
    <citation type="journal article" date="2015" name="G3 (Bethesda)">
        <title>Genome sequences of three phytopathogenic species of the Magnaporthaceae family of fungi.</title>
        <authorList>
            <person name="Okagaki L.H."/>
            <person name="Nunes C.C."/>
            <person name="Sailsbery J."/>
            <person name="Clay B."/>
            <person name="Brown D."/>
            <person name="John T."/>
            <person name="Oh Y."/>
            <person name="Young N."/>
            <person name="Fitzgerald M."/>
            <person name="Haas B.J."/>
            <person name="Zeng Q."/>
            <person name="Young S."/>
            <person name="Adiconis X."/>
            <person name="Fan L."/>
            <person name="Levin J.Z."/>
            <person name="Mitchell T.K."/>
            <person name="Okubara P.A."/>
            <person name="Farman M.L."/>
            <person name="Kohn L.M."/>
            <person name="Birren B."/>
            <person name="Ma L.-J."/>
            <person name="Dean R.A."/>
        </authorList>
    </citation>
    <scope>NUCLEOTIDE SEQUENCE</scope>
    <source>
        <strain evidence="10">ATCC 64411 / 73-15</strain>
    </source>
</reference>
<reference evidence="9" key="1">
    <citation type="submission" date="2010-05" db="EMBL/GenBank/DDBJ databases">
        <title>The Genome Sequence of Magnaporthe poae strain ATCC 64411.</title>
        <authorList>
            <consortium name="The Broad Institute Genome Sequencing Platform"/>
            <consortium name="Broad Institute Genome Sequencing Center for Infectious Disease"/>
            <person name="Ma L.-J."/>
            <person name="Dead R."/>
            <person name="Young S."/>
            <person name="Zeng Q."/>
            <person name="Koehrsen M."/>
            <person name="Alvarado L."/>
            <person name="Berlin A."/>
            <person name="Chapman S.B."/>
            <person name="Chen Z."/>
            <person name="Freedman E."/>
            <person name="Gellesch M."/>
            <person name="Goldberg J."/>
            <person name="Griggs A."/>
            <person name="Gujja S."/>
            <person name="Heilman E.R."/>
            <person name="Heiman D."/>
            <person name="Hepburn T."/>
            <person name="Howarth C."/>
            <person name="Jen D."/>
            <person name="Larson L."/>
            <person name="Mehta T."/>
            <person name="Neiman D."/>
            <person name="Pearson M."/>
            <person name="Roberts A."/>
            <person name="Saif S."/>
            <person name="Shea T."/>
            <person name="Shenoy N."/>
            <person name="Sisk P."/>
            <person name="Stolte C."/>
            <person name="Sykes S."/>
            <person name="Walk T."/>
            <person name="White J."/>
            <person name="Yandava C."/>
            <person name="Haas B."/>
            <person name="Nusbaum C."/>
            <person name="Birren B."/>
        </authorList>
    </citation>
    <scope>NUCLEOTIDE SEQUENCE</scope>
    <source>
        <strain evidence="9">ATCC 64411</strain>
    </source>
</reference>
<evidence type="ECO:0000256" key="6">
    <source>
        <dbReference type="ARBA" id="ARBA00023145"/>
    </source>
</evidence>
<protein>
    <recommendedName>
        <fullName evidence="8">Peptidase A1 domain-containing protein</fullName>
    </recommendedName>
</protein>
<dbReference type="GO" id="GO:0006508">
    <property type="term" value="P:proteolysis"/>
    <property type="evidence" value="ECO:0007669"/>
    <property type="project" value="UniProtKB-KW"/>
</dbReference>
<dbReference type="EnsemblFungi" id="MAPG_06001T0">
    <property type="protein sequence ID" value="MAPG_06001T0"/>
    <property type="gene ID" value="MAPG_06001"/>
</dbReference>
<dbReference type="GO" id="GO:0005576">
    <property type="term" value="C:extracellular region"/>
    <property type="evidence" value="ECO:0007669"/>
    <property type="project" value="TreeGrafter"/>
</dbReference>
<evidence type="ECO:0000313" key="11">
    <source>
        <dbReference type="Proteomes" id="UP000011715"/>
    </source>
</evidence>
<evidence type="ECO:0000256" key="1">
    <source>
        <dbReference type="ARBA" id="ARBA00007447"/>
    </source>
</evidence>
<accession>A0A0C4E0W3</accession>
<dbReference type="Gene3D" id="2.40.70.10">
    <property type="entry name" value="Acid Proteases"/>
    <property type="match status" value="2"/>
</dbReference>
<evidence type="ECO:0000256" key="3">
    <source>
        <dbReference type="ARBA" id="ARBA00022729"/>
    </source>
</evidence>
<evidence type="ECO:0000256" key="2">
    <source>
        <dbReference type="ARBA" id="ARBA00022670"/>
    </source>
</evidence>
<evidence type="ECO:0000313" key="10">
    <source>
        <dbReference type="EnsemblFungi" id="MAPG_06001T0"/>
    </source>
</evidence>
<reference evidence="11" key="2">
    <citation type="submission" date="2010-05" db="EMBL/GenBank/DDBJ databases">
        <title>The genome sequence of Magnaporthe poae strain ATCC 64411.</title>
        <authorList>
            <person name="Ma L.-J."/>
            <person name="Dead R."/>
            <person name="Young S."/>
            <person name="Zeng Q."/>
            <person name="Koehrsen M."/>
            <person name="Alvarado L."/>
            <person name="Berlin A."/>
            <person name="Chapman S.B."/>
            <person name="Chen Z."/>
            <person name="Freedman E."/>
            <person name="Gellesch M."/>
            <person name="Goldberg J."/>
            <person name="Griggs A."/>
            <person name="Gujja S."/>
            <person name="Heilman E.R."/>
            <person name="Heiman D."/>
            <person name="Hepburn T."/>
            <person name="Howarth C."/>
            <person name="Jen D."/>
            <person name="Larson L."/>
            <person name="Mehta T."/>
            <person name="Neiman D."/>
            <person name="Pearson M."/>
            <person name="Roberts A."/>
            <person name="Saif S."/>
            <person name="Shea T."/>
            <person name="Shenoy N."/>
            <person name="Sisk P."/>
            <person name="Stolte C."/>
            <person name="Sykes S."/>
            <person name="Walk T."/>
            <person name="White J."/>
            <person name="Yandava C."/>
            <person name="Haas B."/>
            <person name="Nusbaum C."/>
            <person name="Birren B."/>
        </authorList>
    </citation>
    <scope>NUCLEOTIDE SEQUENCE [LARGE SCALE GENOMIC DNA]</scope>
    <source>
        <strain evidence="11">ATCC 64411 / 73-15</strain>
    </source>
</reference>
<dbReference type="VEuPathDB" id="FungiDB:MAPG_06001"/>
<dbReference type="CDD" id="cd05471">
    <property type="entry name" value="pepsin_like"/>
    <property type="match status" value="1"/>
</dbReference>
<keyword evidence="4" id="KW-0064">Aspartyl protease</keyword>
<proteinExistence type="inferred from homology"/>
<evidence type="ECO:0000259" key="8">
    <source>
        <dbReference type="PROSITE" id="PS51767"/>
    </source>
</evidence>
<keyword evidence="11" id="KW-1185">Reference proteome</keyword>
<evidence type="ECO:0000256" key="7">
    <source>
        <dbReference type="SAM" id="SignalP"/>
    </source>
</evidence>
<keyword evidence="3 7" id="KW-0732">Signal</keyword>
<dbReference type="EMBL" id="GL876970">
    <property type="protein sequence ID" value="KLU86995.1"/>
    <property type="molecule type" value="Genomic_DNA"/>
</dbReference>
<name>A0A0C4E0W3_MAGP6</name>
<reference evidence="9" key="3">
    <citation type="submission" date="2011-03" db="EMBL/GenBank/DDBJ databases">
        <title>Annotation of Magnaporthe poae ATCC 64411.</title>
        <authorList>
            <person name="Ma L.-J."/>
            <person name="Dead R."/>
            <person name="Young S.K."/>
            <person name="Zeng Q."/>
            <person name="Gargeya S."/>
            <person name="Fitzgerald M."/>
            <person name="Haas B."/>
            <person name="Abouelleil A."/>
            <person name="Alvarado L."/>
            <person name="Arachchi H.M."/>
            <person name="Berlin A."/>
            <person name="Brown A."/>
            <person name="Chapman S.B."/>
            <person name="Chen Z."/>
            <person name="Dunbar C."/>
            <person name="Freedman E."/>
            <person name="Gearin G."/>
            <person name="Gellesch M."/>
            <person name="Goldberg J."/>
            <person name="Griggs A."/>
            <person name="Gujja S."/>
            <person name="Heiman D."/>
            <person name="Howarth C."/>
            <person name="Larson L."/>
            <person name="Lui A."/>
            <person name="MacDonald P.J.P."/>
            <person name="Mehta T."/>
            <person name="Montmayeur A."/>
            <person name="Murphy C."/>
            <person name="Neiman D."/>
            <person name="Pearson M."/>
            <person name="Priest M."/>
            <person name="Roberts A."/>
            <person name="Saif S."/>
            <person name="Shea T."/>
            <person name="Shenoy N."/>
            <person name="Sisk P."/>
            <person name="Stolte C."/>
            <person name="Sykes S."/>
            <person name="Yandava C."/>
            <person name="Wortman J."/>
            <person name="Nusbaum C."/>
            <person name="Birren B."/>
        </authorList>
    </citation>
    <scope>NUCLEOTIDE SEQUENCE</scope>
    <source>
        <strain evidence="9">ATCC 64411</strain>
    </source>
</reference>
<evidence type="ECO:0000313" key="9">
    <source>
        <dbReference type="EMBL" id="KLU86995.1"/>
    </source>
</evidence>